<feature type="chain" id="PRO_5038901515" evidence="2">
    <location>
        <begin position="25"/>
        <end position="359"/>
    </location>
</feature>
<evidence type="ECO:0000256" key="2">
    <source>
        <dbReference type="SAM" id="SignalP"/>
    </source>
</evidence>
<dbReference type="EMBL" id="LDZY01000005">
    <property type="protein sequence ID" value="KLU66398.1"/>
    <property type="molecule type" value="Genomic_DNA"/>
</dbReference>
<dbReference type="Pfam" id="PF13416">
    <property type="entry name" value="SBP_bac_8"/>
    <property type="match status" value="1"/>
</dbReference>
<name>A0A0J1FTT4_9FIRM</name>
<comment type="caution">
    <text evidence="3">The sequence shown here is derived from an EMBL/GenBank/DDBJ whole genome shotgun (WGS) entry which is preliminary data.</text>
</comment>
<proteinExistence type="predicted"/>
<dbReference type="Gene3D" id="3.40.190.10">
    <property type="entry name" value="Periplasmic binding protein-like II"/>
    <property type="match status" value="2"/>
</dbReference>
<dbReference type="InterPro" id="IPR006059">
    <property type="entry name" value="SBP"/>
</dbReference>
<organism evidence="3 4">
    <name type="scientific">Desulfosporosinus acididurans</name>
    <dbReference type="NCBI Taxonomy" id="476652"/>
    <lineage>
        <taxon>Bacteria</taxon>
        <taxon>Bacillati</taxon>
        <taxon>Bacillota</taxon>
        <taxon>Clostridia</taxon>
        <taxon>Eubacteriales</taxon>
        <taxon>Desulfitobacteriaceae</taxon>
        <taxon>Desulfosporosinus</taxon>
    </lineage>
</organism>
<dbReference type="PROSITE" id="PS51257">
    <property type="entry name" value="PROKAR_LIPOPROTEIN"/>
    <property type="match status" value="1"/>
</dbReference>
<sequence>MNRYSYKKLSIVLMSIAVLGSVLTGCGTSSKVSAGTSLTNTASASPKQLVFYSAQGYDDAMAKAFQAKTGIKVQLVDMSTGPLAAKIEAEKSNSHWDVAWFDGDATMQALDNEGLLMQGWAPKDASNLTQLGQSLVPADKAYYPTGVTAAAAIGVNSKLLPRSEYPKDWNDLLKPTFKNALAMNNPSVSGPTFPYVAGMLNLMGDTQGKQFFTSLKGNGMKVGETNDVEIKSLLNGQVKAVTIQDSALVAAKADGNPIDIIYPSSGVFTLPGVIAINKKAPNAQTAKQFVEFVLSPEGQKVMLDPKNGGGDSYFNPIINGVEGSSLRQSDGINWLKVDPVKSAQNENDIKKWFNDAIIH</sequence>
<dbReference type="AlphaFoldDB" id="A0A0J1FTT4"/>
<dbReference type="PANTHER" id="PTHR30006">
    <property type="entry name" value="THIAMINE-BINDING PERIPLASMIC PROTEIN-RELATED"/>
    <property type="match status" value="1"/>
</dbReference>
<dbReference type="InterPro" id="IPR026045">
    <property type="entry name" value="Ferric-bd"/>
</dbReference>
<dbReference type="Proteomes" id="UP000036356">
    <property type="component" value="Unassembled WGS sequence"/>
</dbReference>
<protein>
    <submittedName>
        <fullName evidence="3">Iron-utilization periplasmic protein</fullName>
    </submittedName>
</protein>
<dbReference type="SUPFAM" id="SSF53850">
    <property type="entry name" value="Periplasmic binding protein-like II"/>
    <property type="match status" value="1"/>
</dbReference>
<keyword evidence="4" id="KW-1185">Reference proteome</keyword>
<dbReference type="RefSeq" id="WP_047809659.1">
    <property type="nucleotide sequence ID" value="NZ_LDZY01000005.1"/>
</dbReference>
<evidence type="ECO:0000256" key="1">
    <source>
        <dbReference type="ARBA" id="ARBA00022729"/>
    </source>
</evidence>
<gene>
    <name evidence="3" type="primary">fbpA</name>
    <name evidence="3" type="ORF">DEAC_c17970</name>
</gene>
<feature type="signal peptide" evidence="2">
    <location>
        <begin position="1"/>
        <end position="24"/>
    </location>
</feature>
<evidence type="ECO:0000313" key="3">
    <source>
        <dbReference type="EMBL" id="KLU66398.1"/>
    </source>
</evidence>
<evidence type="ECO:0000313" key="4">
    <source>
        <dbReference type="Proteomes" id="UP000036356"/>
    </source>
</evidence>
<dbReference type="PIRSF" id="PIRSF002825">
    <property type="entry name" value="CfbpA"/>
    <property type="match status" value="1"/>
</dbReference>
<reference evidence="3 4" key="1">
    <citation type="submission" date="2015-06" db="EMBL/GenBank/DDBJ databases">
        <title>Draft genome of the moderately acidophilic sulfate reducer Candidatus Desulfosporosinus acididurans strain M1.</title>
        <authorList>
            <person name="Poehlein A."/>
            <person name="Petzsch P."/>
            <person name="Johnson B.D."/>
            <person name="Schloemann M."/>
            <person name="Daniel R."/>
            <person name="Muehling M."/>
        </authorList>
    </citation>
    <scope>NUCLEOTIDE SEQUENCE [LARGE SCALE GENOMIC DNA]</scope>
    <source>
        <strain evidence="3 4">M1</strain>
    </source>
</reference>
<accession>A0A0J1FTT4</accession>
<dbReference type="STRING" id="476652.DEAC_c17970"/>
<dbReference type="PATRIC" id="fig|476652.3.peg.1856"/>
<keyword evidence="1 2" id="KW-0732">Signal</keyword>